<dbReference type="Proteomes" id="UP001190700">
    <property type="component" value="Unassembled WGS sequence"/>
</dbReference>
<gene>
    <name evidence="2" type="ORF">CYMTET_39595</name>
</gene>
<reference evidence="2 3" key="1">
    <citation type="journal article" date="2015" name="Genome Biol. Evol.">
        <title>Comparative Genomics of a Bacterivorous Green Alga Reveals Evolutionary Causalities and Consequences of Phago-Mixotrophic Mode of Nutrition.</title>
        <authorList>
            <person name="Burns J.A."/>
            <person name="Paasch A."/>
            <person name="Narechania A."/>
            <person name="Kim E."/>
        </authorList>
    </citation>
    <scope>NUCLEOTIDE SEQUENCE [LARGE SCALE GENOMIC DNA]</scope>
    <source>
        <strain evidence="2 3">PLY_AMNH</strain>
    </source>
</reference>
<organism evidence="2 3">
    <name type="scientific">Cymbomonas tetramitiformis</name>
    <dbReference type="NCBI Taxonomy" id="36881"/>
    <lineage>
        <taxon>Eukaryota</taxon>
        <taxon>Viridiplantae</taxon>
        <taxon>Chlorophyta</taxon>
        <taxon>Pyramimonadophyceae</taxon>
        <taxon>Pyramimonadales</taxon>
        <taxon>Pyramimonadaceae</taxon>
        <taxon>Cymbomonas</taxon>
    </lineage>
</organism>
<name>A0AAE0C9S9_9CHLO</name>
<proteinExistence type="predicted"/>
<protein>
    <submittedName>
        <fullName evidence="2">Uncharacterized protein</fullName>
    </submittedName>
</protein>
<dbReference type="AlphaFoldDB" id="A0AAE0C9S9"/>
<keyword evidence="3" id="KW-1185">Reference proteome</keyword>
<feature type="region of interest" description="Disordered" evidence="1">
    <location>
        <begin position="511"/>
        <end position="531"/>
    </location>
</feature>
<evidence type="ECO:0000256" key="1">
    <source>
        <dbReference type="SAM" id="MobiDB-lite"/>
    </source>
</evidence>
<evidence type="ECO:0000313" key="2">
    <source>
        <dbReference type="EMBL" id="KAK3251051.1"/>
    </source>
</evidence>
<sequence length="653" mass="74149">MWNDVGCDDKAGGYQLSSPVNKMLPVVDQMAEVMSSSDERVRFAGFVFDCVMKELPKEKRVKISKWLDQATGWTLRSSFERQPSDYHGTKRKRLSVTLSSADSNFRVSLRGDGAVTIEALGKPPTVERLRRRVRRNCLRMSYLLAKDVGQHTQLESNVGAGDRSHQMLIHVYGADSKDINASYVRRSVDGFTSLHCLNTASKRREFLAIRGYPADLFTGDNLSRIVSMNMYTSEIPRVEGILACPQVLTDLSLESGTRAVEACPRHGMYIDTPPWFRKWAYDAEALSEEENYESATRTQLMNVIARTLGCENTSEASIEACARIADLALLAVSRCLLRDFAAYPMYVCDEEWLLFFTGAICGADEHALRGSLSGAFSDLRERQLSGRLLNLGVVRDEPTRSDLNRLSQLRRTGHATWSNRSHSVGNRRLCVRLKTRFDMFERIRKEHGTDAIFLSARLFTPPKKDEVHEHLTRVWVEACRYARASLKRVNRGEASSVSFANWNELRETFDDPVQPSSTLEASKASRSGDGRRERRELIQNVYDCFKERVFAREDIERIVQTSHSNSKRRRLSNDSATRSRMYLAKRFQDDELGLFVSLRSCVEETYKVKTPVRIGMGEDSEVRVLRATLREEIAVDASCKAFKLDVADKSTET</sequence>
<comment type="caution">
    <text evidence="2">The sequence shown here is derived from an EMBL/GenBank/DDBJ whole genome shotgun (WGS) entry which is preliminary data.</text>
</comment>
<accession>A0AAE0C9S9</accession>
<evidence type="ECO:0000313" key="3">
    <source>
        <dbReference type="Proteomes" id="UP001190700"/>
    </source>
</evidence>
<dbReference type="EMBL" id="LGRX02026318">
    <property type="protein sequence ID" value="KAK3251051.1"/>
    <property type="molecule type" value="Genomic_DNA"/>
</dbReference>